<protein>
    <submittedName>
        <fullName evidence="5">Epoxide hydrolase N-terminal domain-containing protein</fullName>
    </submittedName>
</protein>
<comment type="caution">
    <text evidence="5">The sequence shown here is derived from an EMBL/GenBank/DDBJ whole genome shotgun (WGS) entry which is preliminary data.</text>
</comment>
<sequence>MDINEYRIDIPQADLDDLDQRLSRVRWTNELPDGGADYGVSLEYLQGLVRRWREEYDWRRWEARLNRYPQFTTTIDGQNVHFMHVRSPEADATPLLLTHGWPTTVVEYLDVIDRLSDPRAHGGDPADAFHLVIPSVPGFGFSGHTTDRGWSRYRIAKAWAELMHRLGYEQYGAHGNDGGSLISPEVGAATPSTSSGCT</sequence>
<evidence type="ECO:0000256" key="3">
    <source>
        <dbReference type="ARBA" id="ARBA00022801"/>
    </source>
</evidence>
<feature type="domain" description="Epoxide hydrolase N-terminal" evidence="4">
    <location>
        <begin position="3"/>
        <end position="108"/>
    </location>
</feature>
<dbReference type="Proteomes" id="UP001319870">
    <property type="component" value="Unassembled WGS sequence"/>
</dbReference>
<dbReference type="Pfam" id="PF06441">
    <property type="entry name" value="EHN"/>
    <property type="match status" value="1"/>
</dbReference>
<reference evidence="5 6" key="1">
    <citation type="submission" date="2021-09" db="EMBL/GenBank/DDBJ databases">
        <title>Isoptericola luteus sp. nov., a novel bacterium isolated from Harbin, the capital city of Heilongjiang province.</title>
        <authorList>
            <person name="Li J."/>
        </authorList>
    </citation>
    <scope>NUCLEOTIDE SEQUENCE [LARGE SCALE GENOMIC DNA]</scope>
    <source>
        <strain evidence="5 6">NEAU-Y5</strain>
    </source>
</reference>
<organism evidence="5 6">
    <name type="scientific">Isoptericola luteus</name>
    <dbReference type="NCBI Taxonomy" id="2879484"/>
    <lineage>
        <taxon>Bacteria</taxon>
        <taxon>Bacillati</taxon>
        <taxon>Actinomycetota</taxon>
        <taxon>Actinomycetes</taxon>
        <taxon>Micrococcales</taxon>
        <taxon>Promicromonosporaceae</taxon>
        <taxon>Isoptericola</taxon>
    </lineage>
</organism>
<evidence type="ECO:0000313" key="5">
    <source>
        <dbReference type="EMBL" id="MCA5894101.1"/>
    </source>
</evidence>
<keyword evidence="2" id="KW-0058">Aromatic hydrocarbons catabolism</keyword>
<evidence type="ECO:0000256" key="1">
    <source>
        <dbReference type="ARBA" id="ARBA00010088"/>
    </source>
</evidence>
<name>A0ABS7ZGF3_9MICO</name>
<proteinExistence type="inferred from homology"/>
<keyword evidence="3 5" id="KW-0378">Hydrolase</keyword>
<dbReference type="Gene3D" id="3.40.50.1820">
    <property type="entry name" value="alpha/beta hydrolase"/>
    <property type="match status" value="1"/>
</dbReference>
<keyword evidence="6" id="KW-1185">Reference proteome</keyword>
<evidence type="ECO:0000313" key="6">
    <source>
        <dbReference type="Proteomes" id="UP001319870"/>
    </source>
</evidence>
<comment type="similarity">
    <text evidence="1">Belongs to the peptidase S33 family.</text>
</comment>
<accession>A0ABS7ZGF3</accession>
<gene>
    <name evidence="5" type="ORF">LEP48_12185</name>
</gene>
<dbReference type="GO" id="GO:0016787">
    <property type="term" value="F:hydrolase activity"/>
    <property type="evidence" value="ECO:0007669"/>
    <property type="project" value="UniProtKB-KW"/>
</dbReference>
<evidence type="ECO:0000259" key="4">
    <source>
        <dbReference type="Pfam" id="PF06441"/>
    </source>
</evidence>
<evidence type="ECO:0000256" key="2">
    <source>
        <dbReference type="ARBA" id="ARBA00022797"/>
    </source>
</evidence>
<dbReference type="PANTHER" id="PTHR21661:SF35">
    <property type="entry name" value="EPOXIDE HYDROLASE"/>
    <property type="match status" value="1"/>
</dbReference>
<dbReference type="InterPro" id="IPR029058">
    <property type="entry name" value="AB_hydrolase_fold"/>
</dbReference>
<dbReference type="SUPFAM" id="SSF53474">
    <property type="entry name" value="alpha/beta-Hydrolases"/>
    <property type="match status" value="1"/>
</dbReference>
<dbReference type="PANTHER" id="PTHR21661">
    <property type="entry name" value="EPOXIDE HYDROLASE 1-RELATED"/>
    <property type="match status" value="1"/>
</dbReference>
<dbReference type="EMBL" id="JAIXCQ010000008">
    <property type="protein sequence ID" value="MCA5894101.1"/>
    <property type="molecule type" value="Genomic_DNA"/>
</dbReference>
<dbReference type="InterPro" id="IPR010497">
    <property type="entry name" value="Epoxide_hydro_N"/>
</dbReference>
<dbReference type="RefSeq" id="WP_225565870.1">
    <property type="nucleotide sequence ID" value="NZ_JAIXCQ010000008.1"/>
</dbReference>